<dbReference type="SUPFAM" id="SSF50475">
    <property type="entry name" value="FMN-binding split barrel"/>
    <property type="match status" value="1"/>
</dbReference>
<gene>
    <name evidence="2" type="ORF">SCARR_05090</name>
</gene>
<evidence type="ECO:0000313" key="3">
    <source>
        <dbReference type="Proteomes" id="UP000346198"/>
    </source>
</evidence>
<protein>
    <recommendedName>
        <fullName evidence="1">Pyridoxamine 5'-phosphate oxidase N-terminal domain-containing protein</fullName>
    </recommendedName>
</protein>
<dbReference type="Gene3D" id="2.30.110.10">
    <property type="entry name" value="Electron Transport, Fmn-binding Protein, Chain A"/>
    <property type="match status" value="1"/>
</dbReference>
<name>A0A6C2UUG4_9BACT</name>
<evidence type="ECO:0000313" key="2">
    <source>
        <dbReference type="EMBL" id="VGO22991.1"/>
    </source>
</evidence>
<dbReference type="Proteomes" id="UP000346198">
    <property type="component" value="Unassembled WGS sequence"/>
</dbReference>
<keyword evidence="3" id="KW-1185">Reference proteome</keyword>
<dbReference type="PANTHER" id="PTHR34071">
    <property type="entry name" value="5-NITROIMIDAZOLE ANTIBIOTICS RESISTANCE PROTEIN, NIMA-FAMILY-RELATED PROTEIN-RELATED"/>
    <property type="match status" value="1"/>
</dbReference>
<dbReference type="InterPro" id="IPR011576">
    <property type="entry name" value="Pyridox_Oxase_N"/>
</dbReference>
<dbReference type="AlphaFoldDB" id="A0A6C2UUG4"/>
<proteinExistence type="predicted"/>
<accession>A0A6C2UUG4</accession>
<reference evidence="2 3" key="1">
    <citation type="submission" date="2019-04" db="EMBL/GenBank/DDBJ databases">
        <authorList>
            <person name="Van Vliet M D."/>
        </authorList>
    </citation>
    <scope>NUCLEOTIDE SEQUENCE [LARGE SCALE GENOMIC DNA]</scope>
    <source>
        <strain evidence="2 3">F21</strain>
    </source>
</reference>
<dbReference type="Pfam" id="PF01243">
    <property type="entry name" value="PNPOx_N"/>
    <property type="match status" value="1"/>
</dbReference>
<dbReference type="PANTHER" id="PTHR34071:SF2">
    <property type="entry name" value="FLAVIN-NUCLEOTIDE-BINDING PROTEIN"/>
    <property type="match status" value="1"/>
</dbReference>
<evidence type="ECO:0000259" key="1">
    <source>
        <dbReference type="Pfam" id="PF01243"/>
    </source>
</evidence>
<organism evidence="2 3">
    <name type="scientific">Pontiella sulfatireligans</name>
    <dbReference type="NCBI Taxonomy" id="2750658"/>
    <lineage>
        <taxon>Bacteria</taxon>
        <taxon>Pseudomonadati</taxon>
        <taxon>Kiritimatiellota</taxon>
        <taxon>Kiritimatiellia</taxon>
        <taxon>Kiritimatiellales</taxon>
        <taxon>Pontiellaceae</taxon>
        <taxon>Pontiella</taxon>
    </lineage>
</organism>
<dbReference type="InterPro" id="IPR012349">
    <property type="entry name" value="Split_barrel_FMN-bd"/>
</dbReference>
<dbReference type="RefSeq" id="WP_136064987.1">
    <property type="nucleotide sequence ID" value="NZ_CAAHFH010000003.1"/>
</dbReference>
<dbReference type="EMBL" id="CAAHFH010000003">
    <property type="protein sequence ID" value="VGO22991.1"/>
    <property type="molecule type" value="Genomic_DNA"/>
</dbReference>
<sequence>MRRKDRKLTDSEAQSILEKCQYGILSTVSADNLPSGIPLNYCVMDKCIYFHCAIEGAKIDNIKNNPRVSFCVVGKDEVIPHNFTSLYECCIVHGLASEVFEEEKSTALKELIYKYSNIYMAEGLEYIERLKDKTRVFKIAIEAISGKANR</sequence>
<feature type="domain" description="Pyridoxamine 5'-phosphate oxidase N-terminal" evidence="1">
    <location>
        <begin position="11"/>
        <end position="145"/>
    </location>
</feature>